<dbReference type="GeneID" id="16077616"/>
<dbReference type="AlphaFoldDB" id="F2U2G8"/>
<dbReference type="Proteomes" id="UP000007799">
    <property type="component" value="Unassembled WGS sequence"/>
</dbReference>
<reference evidence="1" key="1">
    <citation type="submission" date="2009-08" db="EMBL/GenBank/DDBJ databases">
        <title>Annotation of Salpingoeca rosetta.</title>
        <authorList>
            <consortium name="The Broad Institute Genome Sequencing Platform"/>
            <person name="Russ C."/>
            <person name="Cuomo C."/>
            <person name="Burger G."/>
            <person name="Gray M.W."/>
            <person name="Holland P.W.H."/>
            <person name="King N."/>
            <person name="Lang F.B.F."/>
            <person name="Roger A.J."/>
            <person name="Ruiz-Trillo I."/>
            <person name="Young S.K."/>
            <person name="Zeng Q."/>
            <person name="Gargeya S."/>
            <person name="Alvarado L."/>
            <person name="Berlin A."/>
            <person name="Chapman S.B."/>
            <person name="Chen Z."/>
            <person name="Freedman E."/>
            <person name="Gellesch M."/>
            <person name="Goldberg J."/>
            <person name="Griggs A."/>
            <person name="Gujja S."/>
            <person name="Heilman E."/>
            <person name="Heiman D."/>
            <person name="Howarth C."/>
            <person name="Mehta T."/>
            <person name="Neiman D."/>
            <person name="Pearson M."/>
            <person name="Roberts A."/>
            <person name="Saif S."/>
            <person name="Shea T."/>
            <person name="Shenoy N."/>
            <person name="Sisk P."/>
            <person name="Stolte C."/>
            <person name="Sykes S."/>
            <person name="White J."/>
            <person name="Yandava C."/>
            <person name="Haas B."/>
            <person name="Nusbaum C."/>
            <person name="Birren B."/>
        </authorList>
    </citation>
    <scope>NUCLEOTIDE SEQUENCE</scope>
    <source>
        <strain evidence="1">ATCC 50818</strain>
    </source>
</reference>
<keyword evidence="2" id="KW-1185">Reference proteome</keyword>
<dbReference type="PANTHER" id="PTHR31094">
    <property type="entry name" value="RIKEN CDNA 2310061I04 GENE"/>
    <property type="match status" value="1"/>
</dbReference>
<accession>F2U2G8</accession>
<evidence type="ECO:0008006" key="3">
    <source>
        <dbReference type="Google" id="ProtNLM"/>
    </source>
</evidence>
<evidence type="ECO:0000313" key="1">
    <source>
        <dbReference type="EMBL" id="EGD81820.1"/>
    </source>
</evidence>
<dbReference type="RefSeq" id="XP_004997024.1">
    <property type="nucleotide sequence ID" value="XM_004996967.1"/>
</dbReference>
<dbReference type="InParanoid" id="F2U2G8"/>
<dbReference type="KEGG" id="sre:PTSG_02534"/>
<organism evidence="1 2">
    <name type="scientific">Salpingoeca rosetta (strain ATCC 50818 / BSB-021)</name>
    <dbReference type="NCBI Taxonomy" id="946362"/>
    <lineage>
        <taxon>Eukaryota</taxon>
        <taxon>Choanoflagellata</taxon>
        <taxon>Craspedida</taxon>
        <taxon>Salpingoecidae</taxon>
        <taxon>Salpingoeca</taxon>
    </lineage>
</organism>
<dbReference type="PANTHER" id="PTHR31094:SF2">
    <property type="entry name" value="RIKEN CDNA 2310061I04 GENE"/>
    <property type="match status" value="1"/>
</dbReference>
<protein>
    <recommendedName>
        <fullName evidence="3">SnoaL-like domain-containing protein</fullName>
    </recommendedName>
</protein>
<dbReference type="EMBL" id="GL832959">
    <property type="protein sequence ID" value="EGD81820.1"/>
    <property type="molecule type" value="Genomic_DNA"/>
</dbReference>
<dbReference type="OrthoDB" id="44820at2759"/>
<gene>
    <name evidence="1" type="ORF">PTSG_02534</name>
</gene>
<evidence type="ECO:0000313" key="2">
    <source>
        <dbReference type="Proteomes" id="UP000007799"/>
    </source>
</evidence>
<dbReference type="InterPro" id="IPR018790">
    <property type="entry name" value="DUF2358"/>
</dbReference>
<proteinExistence type="predicted"/>
<dbReference type="Pfam" id="PF10184">
    <property type="entry name" value="DUF2358"/>
    <property type="match status" value="1"/>
</dbReference>
<sequence>MRTSLARWWGLRLVQQAVPPKPSHMGMSGDHGQGNDERLNLVKYHLRRELPVIHQATPTDTLALCHPNVIFRDNIHGITLQGKRTLQLSLMAFRQSLPLLVSQPSCQVLWLDRRASQQLHARWRIVGFSRTSLTGQIWLDAYTVFHVKNTGLIEKIELDNVMPRKSEDKERARHWPFAYSSSA</sequence>
<name>F2U2G8_SALR5</name>